<feature type="compositionally biased region" description="Polar residues" evidence="1">
    <location>
        <begin position="467"/>
        <end position="479"/>
    </location>
</feature>
<feature type="compositionally biased region" description="Polar residues" evidence="1">
    <location>
        <begin position="581"/>
        <end position="619"/>
    </location>
</feature>
<evidence type="ECO:0000256" key="1">
    <source>
        <dbReference type="SAM" id="MobiDB-lite"/>
    </source>
</evidence>
<gene>
    <name evidence="2" type="ORF">FA13DRAFT_1808770</name>
</gene>
<feature type="compositionally biased region" description="Basic and acidic residues" evidence="1">
    <location>
        <begin position="192"/>
        <end position="207"/>
    </location>
</feature>
<organism evidence="2 3">
    <name type="scientific">Coprinellus micaceus</name>
    <name type="common">Glistening ink-cap mushroom</name>
    <name type="synonym">Coprinus micaceus</name>
    <dbReference type="NCBI Taxonomy" id="71717"/>
    <lineage>
        <taxon>Eukaryota</taxon>
        <taxon>Fungi</taxon>
        <taxon>Dikarya</taxon>
        <taxon>Basidiomycota</taxon>
        <taxon>Agaricomycotina</taxon>
        <taxon>Agaricomycetes</taxon>
        <taxon>Agaricomycetidae</taxon>
        <taxon>Agaricales</taxon>
        <taxon>Agaricineae</taxon>
        <taxon>Psathyrellaceae</taxon>
        <taxon>Coprinellus</taxon>
    </lineage>
</organism>
<feature type="compositionally biased region" description="Basic and acidic residues" evidence="1">
    <location>
        <begin position="35"/>
        <end position="45"/>
    </location>
</feature>
<proteinExistence type="predicted"/>
<feature type="region of interest" description="Disordered" evidence="1">
    <location>
        <begin position="351"/>
        <end position="433"/>
    </location>
</feature>
<reference evidence="2 3" key="1">
    <citation type="journal article" date="2019" name="Nat. Ecol. Evol.">
        <title>Megaphylogeny resolves global patterns of mushroom evolution.</title>
        <authorList>
            <person name="Varga T."/>
            <person name="Krizsan K."/>
            <person name="Foldi C."/>
            <person name="Dima B."/>
            <person name="Sanchez-Garcia M."/>
            <person name="Sanchez-Ramirez S."/>
            <person name="Szollosi G.J."/>
            <person name="Szarkandi J.G."/>
            <person name="Papp V."/>
            <person name="Albert L."/>
            <person name="Andreopoulos W."/>
            <person name="Angelini C."/>
            <person name="Antonin V."/>
            <person name="Barry K.W."/>
            <person name="Bougher N.L."/>
            <person name="Buchanan P."/>
            <person name="Buyck B."/>
            <person name="Bense V."/>
            <person name="Catcheside P."/>
            <person name="Chovatia M."/>
            <person name="Cooper J."/>
            <person name="Damon W."/>
            <person name="Desjardin D."/>
            <person name="Finy P."/>
            <person name="Geml J."/>
            <person name="Haridas S."/>
            <person name="Hughes K."/>
            <person name="Justo A."/>
            <person name="Karasinski D."/>
            <person name="Kautmanova I."/>
            <person name="Kiss B."/>
            <person name="Kocsube S."/>
            <person name="Kotiranta H."/>
            <person name="LaButti K.M."/>
            <person name="Lechner B.E."/>
            <person name="Liimatainen K."/>
            <person name="Lipzen A."/>
            <person name="Lukacs Z."/>
            <person name="Mihaltcheva S."/>
            <person name="Morgado L.N."/>
            <person name="Niskanen T."/>
            <person name="Noordeloos M.E."/>
            <person name="Ohm R.A."/>
            <person name="Ortiz-Santana B."/>
            <person name="Ovrebo C."/>
            <person name="Racz N."/>
            <person name="Riley R."/>
            <person name="Savchenko A."/>
            <person name="Shiryaev A."/>
            <person name="Soop K."/>
            <person name="Spirin V."/>
            <person name="Szebenyi C."/>
            <person name="Tomsovsky M."/>
            <person name="Tulloss R.E."/>
            <person name="Uehling J."/>
            <person name="Grigoriev I.V."/>
            <person name="Vagvolgyi C."/>
            <person name="Papp T."/>
            <person name="Martin F.M."/>
            <person name="Miettinen O."/>
            <person name="Hibbett D.S."/>
            <person name="Nagy L.G."/>
        </authorList>
    </citation>
    <scope>NUCLEOTIDE SEQUENCE [LARGE SCALE GENOMIC DNA]</scope>
    <source>
        <strain evidence="2 3">FP101781</strain>
    </source>
</reference>
<sequence>MTSTSRPRHSILSLFDPLASTEPSTPPRNDSPSADSDKENEDPPRNDLTLSTFFNRTYKPVHPLPKPLRRRLIDVGDVTVDDVDPWHSDEEEDSDGLDMNDFEDNENDTLTFRQMAEAATPKFNRPSAFKTPSPLGTRTPLSELTLDHEATPLARDRTLRNPPSSIRSKLAEVHFPEIVVCAASPKRQSGRNIDRQEERSAPLHEDELGTCTPLDVNSNPLLNSVSSINLPSSSVTGSLISETVIPAIFAPSASIASISDEPFTPGIFDNIRLRPNPPSTSSFDQSRRSVDLQSSFQFHFNDETHFDLLNDKVSFFNASKNGHGSYLDEDTFDISFGDSTPSELEEIVQTPSATKQTFSEPSCRSSKTSTQAKQDSIDLSFSVADKENATPSDTSPVSLRGSPSSIAIERARPSETVTPKQPKAGPAAPPPVMGLRIVKRPQLTIQKPIAPKTTASPGRLVPRKSLASLTKSPARSSASEFAEVPPVPSRRSATSTQTVTSLLSRPRVATVEAPKSSLSRATSNAASFSGDGPRRVLVSDEPEKKPTSRPTSRTLAGGSTTSLHVGPRRIVPVGERPSIAKGSTSGAGLKHSSSTSAIPKPASRTTAGSSLPQPVSRTSRLPAPSVGIRSSGLPARDSTIRGVSTTRRV</sequence>
<feature type="compositionally biased region" description="Polar residues" evidence="1">
    <location>
        <begin position="389"/>
        <end position="405"/>
    </location>
</feature>
<evidence type="ECO:0000313" key="2">
    <source>
        <dbReference type="EMBL" id="TEB38935.1"/>
    </source>
</evidence>
<dbReference type="OrthoDB" id="3266894at2759"/>
<dbReference type="Proteomes" id="UP000298030">
    <property type="component" value="Unassembled WGS sequence"/>
</dbReference>
<dbReference type="AlphaFoldDB" id="A0A4Y7TXN9"/>
<feature type="region of interest" description="Disordered" evidence="1">
    <location>
        <begin position="1"/>
        <end position="51"/>
    </location>
</feature>
<feature type="region of interest" description="Disordered" evidence="1">
    <location>
        <begin position="188"/>
        <end position="210"/>
    </location>
</feature>
<accession>A0A4Y7TXN9</accession>
<feature type="compositionally biased region" description="Basic and acidic residues" evidence="1">
    <location>
        <begin position="532"/>
        <end position="546"/>
    </location>
</feature>
<feature type="compositionally biased region" description="Polar residues" evidence="1">
    <location>
        <begin position="351"/>
        <end position="379"/>
    </location>
</feature>
<keyword evidence="3" id="KW-1185">Reference proteome</keyword>
<feature type="region of interest" description="Disordered" evidence="1">
    <location>
        <begin position="443"/>
        <end position="462"/>
    </location>
</feature>
<protein>
    <submittedName>
        <fullName evidence="2">Uncharacterized protein</fullName>
    </submittedName>
</protein>
<feature type="compositionally biased region" description="Polar residues" evidence="1">
    <location>
        <begin position="491"/>
        <end position="503"/>
    </location>
</feature>
<feature type="compositionally biased region" description="Polar residues" evidence="1">
    <location>
        <begin position="548"/>
        <end position="563"/>
    </location>
</feature>
<feature type="region of interest" description="Disordered" evidence="1">
    <location>
        <begin position="467"/>
        <end position="649"/>
    </location>
</feature>
<dbReference type="EMBL" id="QPFP01000002">
    <property type="protein sequence ID" value="TEB38935.1"/>
    <property type="molecule type" value="Genomic_DNA"/>
</dbReference>
<evidence type="ECO:0000313" key="3">
    <source>
        <dbReference type="Proteomes" id="UP000298030"/>
    </source>
</evidence>
<feature type="compositionally biased region" description="Polar residues" evidence="1">
    <location>
        <begin position="21"/>
        <end position="34"/>
    </location>
</feature>
<name>A0A4Y7TXN9_COPMI</name>
<feature type="compositionally biased region" description="Polar residues" evidence="1">
    <location>
        <begin position="516"/>
        <end position="527"/>
    </location>
</feature>
<comment type="caution">
    <text evidence="2">The sequence shown here is derived from an EMBL/GenBank/DDBJ whole genome shotgun (WGS) entry which is preliminary data.</text>
</comment>
<dbReference type="STRING" id="71717.A0A4Y7TXN9"/>